<dbReference type="InterPro" id="IPR036739">
    <property type="entry name" value="SLC41_membr_dom_sf"/>
</dbReference>
<dbReference type="Gene3D" id="1.25.60.10">
    <property type="entry name" value="MgtE N-terminal domain-like"/>
    <property type="match status" value="1"/>
</dbReference>
<dbReference type="InterPro" id="IPR046342">
    <property type="entry name" value="CBS_dom_sf"/>
</dbReference>
<evidence type="ECO:0000256" key="7">
    <source>
        <dbReference type="ARBA" id="ARBA00023136"/>
    </source>
</evidence>
<dbReference type="AlphaFoldDB" id="A0A437PMD8"/>
<evidence type="ECO:0000256" key="2">
    <source>
        <dbReference type="ARBA" id="ARBA00009749"/>
    </source>
</evidence>
<dbReference type="SUPFAM" id="SSF158791">
    <property type="entry name" value="MgtE N-terminal domain-like"/>
    <property type="match status" value="1"/>
</dbReference>
<evidence type="ECO:0000313" key="11">
    <source>
        <dbReference type="EMBL" id="RVU23451.1"/>
    </source>
</evidence>
<evidence type="ECO:0000256" key="3">
    <source>
        <dbReference type="ARBA" id="ARBA00022448"/>
    </source>
</evidence>
<dbReference type="InterPro" id="IPR006667">
    <property type="entry name" value="SLC41_membr_dom"/>
</dbReference>
<evidence type="ECO:0000259" key="10">
    <source>
        <dbReference type="PROSITE" id="PS51371"/>
    </source>
</evidence>
<dbReference type="OrthoDB" id="9790355at2"/>
<gene>
    <name evidence="11" type="primary">mgtE</name>
    <name evidence="11" type="ORF">EOJ36_10235</name>
</gene>
<dbReference type="SMART" id="SM00924">
    <property type="entry name" value="MgtE_N"/>
    <property type="match status" value="1"/>
</dbReference>
<comment type="subunit">
    <text evidence="9">Homodimer.</text>
</comment>
<dbReference type="InterPro" id="IPR000644">
    <property type="entry name" value="CBS_dom"/>
</dbReference>
<keyword evidence="9" id="KW-1003">Cell membrane</keyword>
<dbReference type="EMBL" id="SACY01000005">
    <property type="protein sequence ID" value="RVU23451.1"/>
    <property type="molecule type" value="Genomic_DNA"/>
</dbReference>
<feature type="transmembrane region" description="Helical" evidence="9">
    <location>
        <begin position="368"/>
        <end position="390"/>
    </location>
</feature>
<dbReference type="Proteomes" id="UP000282832">
    <property type="component" value="Unassembled WGS sequence"/>
</dbReference>
<dbReference type="NCBIfam" id="TIGR00400">
    <property type="entry name" value="mgtE"/>
    <property type="match status" value="1"/>
</dbReference>
<evidence type="ECO:0000256" key="6">
    <source>
        <dbReference type="ARBA" id="ARBA00022989"/>
    </source>
</evidence>
<dbReference type="Gene3D" id="1.10.357.20">
    <property type="entry name" value="SLC41 divalent cation transporters, integral membrane domain"/>
    <property type="match status" value="1"/>
</dbReference>
<keyword evidence="6 9" id="KW-1133">Transmembrane helix</keyword>
<evidence type="ECO:0000256" key="1">
    <source>
        <dbReference type="ARBA" id="ARBA00004141"/>
    </source>
</evidence>
<dbReference type="RefSeq" id="WP_127805026.1">
    <property type="nucleotide sequence ID" value="NZ_SACY01000005.1"/>
</dbReference>
<dbReference type="InterPro" id="IPR006668">
    <property type="entry name" value="Mg_transptr_MgtE_intracell_dom"/>
</dbReference>
<evidence type="ECO:0000256" key="9">
    <source>
        <dbReference type="RuleBase" id="RU362011"/>
    </source>
</evidence>
<dbReference type="PROSITE" id="PS51371">
    <property type="entry name" value="CBS"/>
    <property type="match status" value="2"/>
</dbReference>
<keyword evidence="9" id="KW-0479">Metal-binding</keyword>
<comment type="subcellular location">
    <subcellularLocation>
        <location evidence="9">Cell membrane</location>
        <topology evidence="9">Multi-pass membrane protein</topology>
    </subcellularLocation>
    <subcellularLocation>
        <location evidence="1">Membrane</location>
        <topology evidence="1">Multi-pass membrane protein</topology>
    </subcellularLocation>
</comment>
<dbReference type="PANTHER" id="PTHR43773:SF1">
    <property type="entry name" value="MAGNESIUM TRANSPORTER MGTE"/>
    <property type="match status" value="1"/>
</dbReference>
<dbReference type="GO" id="GO:0046872">
    <property type="term" value="F:metal ion binding"/>
    <property type="evidence" value="ECO:0007669"/>
    <property type="project" value="UniProtKB-KW"/>
</dbReference>
<feature type="transmembrane region" description="Helical" evidence="9">
    <location>
        <begin position="396"/>
        <end position="423"/>
    </location>
</feature>
<comment type="function">
    <text evidence="9">Acts as a magnesium transporter.</text>
</comment>
<reference evidence="11 12" key="1">
    <citation type="submission" date="2019-01" db="EMBL/GenBank/DDBJ databases">
        <authorList>
            <person name="Chen W.-M."/>
        </authorList>
    </citation>
    <scope>NUCLEOTIDE SEQUENCE [LARGE SCALE GENOMIC DNA]</scope>
    <source>
        <strain evidence="11 12">FSY-15</strain>
    </source>
</reference>
<evidence type="ECO:0000256" key="5">
    <source>
        <dbReference type="ARBA" id="ARBA00022842"/>
    </source>
</evidence>
<feature type="domain" description="CBS" evidence="10">
    <location>
        <begin position="148"/>
        <end position="211"/>
    </location>
</feature>
<dbReference type="SMART" id="SM00116">
    <property type="entry name" value="CBS"/>
    <property type="match status" value="2"/>
</dbReference>
<dbReference type="GO" id="GO:0015095">
    <property type="term" value="F:magnesium ion transmembrane transporter activity"/>
    <property type="evidence" value="ECO:0007669"/>
    <property type="project" value="UniProtKB-UniRule"/>
</dbReference>
<dbReference type="CDD" id="cd04606">
    <property type="entry name" value="CBS_pair_Mg_transporter"/>
    <property type="match status" value="1"/>
</dbReference>
<organism evidence="11 12">
    <name type="scientific">Sandaracinomonas limnophila</name>
    <dbReference type="NCBI Taxonomy" id="1862386"/>
    <lineage>
        <taxon>Bacteria</taxon>
        <taxon>Pseudomonadati</taxon>
        <taxon>Bacteroidota</taxon>
        <taxon>Cytophagia</taxon>
        <taxon>Cytophagales</taxon>
        <taxon>Flectobacillaceae</taxon>
        <taxon>Sandaracinomonas</taxon>
    </lineage>
</organism>
<keyword evidence="4 9" id="KW-0812">Transmembrane</keyword>
<feature type="transmembrane region" description="Helical" evidence="9">
    <location>
        <begin position="435"/>
        <end position="457"/>
    </location>
</feature>
<dbReference type="SUPFAM" id="SSF161093">
    <property type="entry name" value="MgtE membrane domain-like"/>
    <property type="match status" value="1"/>
</dbReference>
<keyword evidence="7 9" id="KW-0472">Membrane</keyword>
<proteinExistence type="inferred from homology"/>
<evidence type="ECO:0000256" key="8">
    <source>
        <dbReference type="PROSITE-ProRule" id="PRU00703"/>
    </source>
</evidence>
<dbReference type="InterPro" id="IPR038076">
    <property type="entry name" value="MgtE_N_sf"/>
</dbReference>
<protein>
    <recommendedName>
        <fullName evidence="9">Magnesium transporter MgtE</fullName>
    </recommendedName>
</protein>
<evidence type="ECO:0000256" key="4">
    <source>
        <dbReference type="ARBA" id="ARBA00022692"/>
    </source>
</evidence>
<keyword evidence="3 9" id="KW-0813">Transport</keyword>
<keyword evidence="12" id="KW-1185">Reference proteome</keyword>
<dbReference type="GO" id="GO:0005886">
    <property type="term" value="C:plasma membrane"/>
    <property type="evidence" value="ECO:0007669"/>
    <property type="project" value="UniProtKB-SubCell"/>
</dbReference>
<dbReference type="Pfam" id="PF01769">
    <property type="entry name" value="MgtE"/>
    <property type="match status" value="1"/>
</dbReference>
<dbReference type="Pfam" id="PF00571">
    <property type="entry name" value="CBS"/>
    <property type="match status" value="2"/>
</dbReference>
<comment type="caution">
    <text evidence="9">Lacks conserved residue(s) required for the propagation of feature annotation.</text>
</comment>
<accession>A0A437PMD8</accession>
<dbReference type="Pfam" id="PF03448">
    <property type="entry name" value="MgtE_N"/>
    <property type="match status" value="1"/>
</dbReference>
<keyword evidence="8" id="KW-0129">CBS domain</keyword>
<comment type="similarity">
    <text evidence="2 9">Belongs to the SLC41A transporter family.</text>
</comment>
<feature type="domain" description="CBS" evidence="10">
    <location>
        <begin position="212"/>
        <end position="269"/>
    </location>
</feature>
<dbReference type="SUPFAM" id="SSF54631">
    <property type="entry name" value="CBS-domain pair"/>
    <property type="match status" value="1"/>
</dbReference>
<dbReference type="PANTHER" id="PTHR43773">
    <property type="entry name" value="MAGNESIUM TRANSPORTER MGTE"/>
    <property type="match status" value="1"/>
</dbReference>
<dbReference type="Gene3D" id="3.10.580.10">
    <property type="entry name" value="CBS-domain"/>
    <property type="match status" value="1"/>
</dbReference>
<comment type="caution">
    <text evidence="11">The sequence shown here is derived from an EMBL/GenBank/DDBJ whole genome shotgun (WGS) entry which is preliminary data.</text>
</comment>
<evidence type="ECO:0000313" key="12">
    <source>
        <dbReference type="Proteomes" id="UP000282832"/>
    </source>
</evidence>
<dbReference type="InterPro" id="IPR006669">
    <property type="entry name" value="MgtE_transporter"/>
</dbReference>
<name>A0A437PMD8_9BACT</name>
<keyword evidence="5 9" id="KW-0460">Magnesium</keyword>
<sequence>MEVQNPQHLPFELTKEFLNEIQALIEQDSKEELIAKIEDLFPADITSILYELNGQESKYLVQLLEVKVAAEIISDLDSDDRIKFLKNFTSQEIAVYINEIDSDDAVDILNEQPVRIREEVIALLKDRVQARYIIDLMHYDEDCAGGLMQKELIKINVKQTVTECVEEIRRQAEEVEKVYSVYVVDDDGQLLGTVSLKKIILAKRGSKIQDVFDSDEIVSVPTYMSGEEVADIMQKYDLEAIPVVNIQGRLLGRITIDDVVDFITESAQEDIQVMAGISEDVEEDDSVWLLVRSRLPWLIGGMVGSFLAAKLIEQFDSAISLMPTISAFIPLIGSTGGNVGIQSSSLIVQSLADKSGLDTTFGKRLKKVIVVALINALIAGCFSFACSFLVDNGDTMLSLTVAISLFAVVMLASLMGTLTPLALNQLKINPAVASGPFITTTNDILGYGVYFLIVYLLL</sequence>